<keyword evidence="2 5" id="KW-0812">Transmembrane</keyword>
<evidence type="ECO:0000313" key="7">
    <source>
        <dbReference type="Proteomes" id="UP000177740"/>
    </source>
</evidence>
<dbReference type="GO" id="GO:0016020">
    <property type="term" value="C:membrane"/>
    <property type="evidence" value="ECO:0007669"/>
    <property type="project" value="UniProtKB-SubCell"/>
</dbReference>
<protein>
    <recommendedName>
        <fullName evidence="8">ZIP family metal transporter</fullName>
    </recommendedName>
</protein>
<organism evidence="6 7">
    <name type="scientific">Candidatus Nealsonbacteria bacterium RIFOXYB1_FULL_40_15</name>
    <dbReference type="NCBI Taxonomy" id="1801677"/>
    <lineage>
        <taxon>Bacteria</taxon>
        <taxon>Candidatus Nealsoniibacteriota</taxon>
    </lineage>
</organism>
<dbReference type="EMBL" id="MHMM01000006">
    <property type="protein sequence ID" value="OGZ27397.1"/>
    <property type="molecule type" value="Genomic_DNA"/>
</dbReference>
<proteinExistence type="predicted"/>
<reference evidence="6 7" key="1">
    <citation type="journal article" date="2016" name="Nat. Commun.">
        <title>Thousands of microbial genomes shed light on interconnected biogeochemical processes in an aquifer system.</title>
        <authorList>
            <person name="Anantharaman K."/>
            <person name="Brown C.T."/>
            <person name="Hug L.A."/>
            <person name="Sharon I."/>
            <person name="Castelle C.J."/>
            <person name="Probst A.J."/>
            <person name="Thomas B.C."/>
            <person name="Singh A."/>
            <person name="Wilkins M.J."/>
            <person name="Karaoz U."/>
            <person name="Brodie E.L."/>
            <person name="Williams K.H."/>
            <person name="Hubbard S.S."/>
            <person name="Banfield J.F."/>
        </authorList>
    </citation>
    <scope>NUCLEOTIDE SEQUENCE [LARGE SCALE GENOMIC DNA]</scope>
</reference>
<keyword evidence="3 5" id="KW-1133">Transmembrane helix</keyword>
<evidence type="ECO:0000313" key="6">
    <source>
        <dbReference type="EMBL" id="OGZ27397.1"/>
    </source>
</evidence>
<comment type="caution">
    <text evidence="6">The sequence shown here is derived from an EMBL/GenBank/DDBJ whole genome shotgun (WGS) entry which is preliminary data.</text>
</comment>
<evidence type="ECO:0000256" key="2">
    <source>
        <dbReference type="ARBA" id="ARBA00022692"/>
    </source>
</evidence>
<dbReference type="Proteomes" id="UP000177740">
    <property type="component" value="Unassembled WGS sequence"/>
</dbReference>
<dbReference type="GO" id="GO:0006882">
    <property type="term" value="P:intracellular zinc ion homeostasis"/>
    <property type="evidence" value="ECO:0007669"/>
    <property type="project" value="TreeGrafter"/>
</dbReference>
<dbReference type="Pfam" id="PF02535">
    <property type="entry name" value="Zip"/>
    <property type="match status" value="2"/>
</dbReference>
<evidence type="ECO:0000256" key="5">
    <source>
        <dbReference type="SAM" id="Phobius"/>
    </source>
</evidence>
<comment type="subcellular location">
    <subcellularLocation>
        <location evidence="1">Membrane</location>
        <topology evidence="1">Multi-pass membrane protein</topology>
    </subcellularLocation>
</comment>
<dbReference type="PANTHER" id="PTHR16950">
    <property type="entry name" value="ZINC TRANSPORTER SLC39A7 HISTIDINE-RICH MEMBRANE PROTEIN KE4"/>
    <property type="match status" value="1"/>
</dbReference>
<gene>
    <name evidence="6" type="ORF">A2365_02900</name>
</gene>
<accession>A0A1G2ENS0</accession>
<dbReference type="InterPro" id="IPR003689">
    <property type="entry name" value="ZIP"/>
</dbReference>
<dbReference type="STRING" id="1801677.A2365_02900"/>
<dbReference type="GO" id="GO:0005385">
    <property type="term" value="F:zinc ion transmembrane transporter activity"/>
    <property type="evidence" value="ECO:0007669"/>
    <property type="project" value="TreeGrafter"/>
</dbReference>
<evidence type="ECO:0000256" key="4">
    <source>
        <dbReference type="ARBA" id="ARBA00023136"/>
    </source>
</evidence>
<feature type="transmembrane region" description="Helical" evidence="5">
    <location>
        <begin position="117"/>
        <end position="139"/>
    </location>
</feature>
<feature type="transmembrane region" description="Helical" evidence="5">
    <location>
        <begin position="193"/>
        <end position="211"/>
    </location>
</feature>
<feature type="transmembrane region" description="Helical" evidence="5">
    <location>
        <begin position="6"/>
        <end position="26"/>
    </location>
</feature>
<evidence type="ECO:0000256" key="3">
    <source>
        <dbReference type="ARBA" id="ARBA00022989"/>
    </source>
</evidence>
<feature type="transmembrane region" description="Helical" evidence="5">
    <location>
        <begin position="33"/>
        <end position="52"/>
    </location>
</feature>
<feature type="transmembrane region" description="Helical" evidence="5">
    <location>
        <begin position="94"/>
        <end position="111"/>
    </location>
</feature>
<feature type="transmembrane region" description="Helical" evidence="5">
    <location>
        <begin position="64"/>
        <end position="82"/>
    </location>
</feature>
<sequence>MILLYIITSTFIVSLISFTGILAFILKENILAKINLFLVAFSAGALLGGAFFHLIPESFQEAESAFKVSFFILLGFCGFFVLEQFINWHHCHKTVHLAPFSYLILFSDAIHNIIDGAIIAASFIVSIPLGIATTMAVILHEVPQEIGDFGVLVYGGFKKTTALIFNFLSGITAVLGGIAGFYLYNKGYSVENFIPFAAGGFIYISSADLIPEIKNRCGLKTSVPHFFAFLSGICIMLLLGLF</sequence>
<evidence type="ECO:0000256" key="1">
    <source>
        <dbReference type="ARBA" id="ARBA00004141"/>
    </source>
</evidence>
<feature type="transmembrane region" description="Helical" evidence="5">
    <location>
        <begin position="160"/>
        <end position="181"/>
    </location>
</feature>
<dbReference type="AlphaFoldDB" id="A0A1G2ENS0"/>
<keyword evidence="4 5" id="KW-0472">Membrane</keyword>
<feature type="transmembrane region" description="Helical" evidence="5">
    <location>
        <begin position="223"/>
        <end position="241"/>
    </location>
</feature>
<dbReference type="PANTHER" id="PTHR16950:SF16">
    <property type="entry name" value="ZINC TRANSPORTER ZIP13"/>
    <property type="match status" value="1"/>
</dbReference>
<name>A0A1G2ENS0_9BACT</name>
<evidence type="ECO:0008006" key="8">
    <source>
        <dbReference type="Google" id="ProtNLM"/>
    </source>
</evidence>